<proteinExistence type="predicted"/>
<organism evidence="1">
    <name type="scientific">Anguilla anguilla</name>
    <name type="common">European freshwater eel</name>
    <name type="synonym">Muraena anguilla</name>
    <dbReference type="NCBI Taxonomy" id="7936"/>
    <lineage>
        <taxon>Eukaryota</taxon>
        <taxon>Metazoa</taxon>
        <taxon>Chordata</taxon>
        <taxon>Craniata</taxon>
        <taxon>Vertebrata</taxon>
        <taxon>Euteleostomi</taxon>
        <taxon>Actinopterygii</taxon>
        <taxon>Neopterygii</taxon>
        <taxon>Teleostei</taxon>
        <taxon>Anguilliformes</taxon>
        <taxon>Anguillidae</taxon>
        <taxon>Anguilla</taxon>
    </lineage>
</organism>
<name>A0A0E9RAU0_ANGAN</name>
<dbReference type="EMBL" id="GBXM01082680">
    <property type="protein sequence ID" value="JAH25897.1"/>
    <property type="molecule type" value="Transcribed_RNA"/>
</dbReference>
<evidence type="ECO:0000313" key="1">
    <source>
        <dbReference type="EMBL" id="JAH25897.1"/>
    </source>
</evidence>
<reference evidence="1" key="1">
    <citation type="submission" date="2014-11" db="EMBL/GenBank/DDBJ databases">
        <authorList>
            <person name="Amaro Gonzalez C."/>
        </authorList>
    </citation>
    <scope>NUCLEOTIDE SEQUENCE</scope>
</reference>
<sequence>MHLFIFSIILWKCKISFLKTRQFLVQIKVKARVFSAQTTCREMICAVPVSN</sequence>
<dbReference type="AlphaFoldDB" id="A0A0E9RAU0"/>
<accession>A0A0E9RAU0</accession>
<reference evidence="1" key="2">
    <citation type="journal article" date="2015" name="Fish Shellfish Immunol.">
        <title>Early steps in the European eel (Anguilla anguilla)-Vibrio vulnificus interaction in the gills: Role of the RtxA13 toxin.</title>
        <authorList>
            <person name="Callol A."/>
            <person name="Pajuelo D."/>
            <person name="Ebbesson L."/>
            <person name="Teles M."/>
            <person name="MacKenzie S."/>
            <person name="Amaro C."/>
        </authorList>
    </citation>
    <scope>NUCLEOTIDE SEQUENCE</scope>
</reference>
<protein>
    <submittedName>
        <fullName evidence="1">Uncharacterized protein</fullName>
    </submittedName>
</protein>